<proteinExistence type="predicted"/>
<evidence type="ECO:0000313" key="1">
    <source>
        <dbReference type="EMBL" id="JAH38982.1"/>
    </source>
</evidence>
<accession>A0A0E9SCL1</accession>
<reference evidence="1" key="2">
    <citation type="journal article" date="2015" name="Fish Shellfish Immunol.">
        <title>Early steps in the European eel (Anguilla anguilla)-Vibrio vulnificus interaction in the gills: Role of the RtxA13 toxin.</title>
        <authorList>
            <person name="Callol A."/>
            <person name="Pajuelo D."/>
            <person name="Ebbesson L."/>
            <person name="Teles M."/>
            <person name="MacKenzie S."/>
            <person name="Amaro C."/>
        </authorList>
    </citation>
    <scope>NUCLEOTIDE SEQUENCE</scope>
</reference>
<dbReference type="EMBL" id="GBXM01069595">
    <property type="protein sequence ID" value="JAH38982.1"/>
    <property type="molecule type" value="Transcribed_RNA"/>
</dbReference>
<dbReference type="AlphaFoldDB" id="A0A0E9SCL1"/>
<protein>
    <submittedName>
        <fullName evidence="1">Uncharacterized protein</fullName>
    </submittedName>
</protein>
<organism evidence="1">
    <name type="scientific">Anguilla anguilla</name>
    <name type="common">European freshwater eel</name>
    <name type="synonym">Muraena anguilla</name>
    <dbReference type="NCBI Taxonomy" id="7936"/>
    <lineage>
        <taxon>Eukaryota</taxon>
        <taxon>Metazoa</taxon>
        <taxon>Chordata</taxon>
        <taxon>Craniata</taxon>
        <taxon>Vertebrata</taxon>
        <taxon>Euteleostomi</taxon>
        <taxon>Actinopterygii</taxon>
        <taxon>Neopterygii</taxon>
        <taxon>Teleostei</taxon>
        <taxon>Anguilliformes</taxon>
        <taxon>Anguillidae</taxon>
        <taxon>Anguilla</taxon>
    </lineage>
</organism>
<name>A0A0E9SCL1_ANGAN</name>
<sequence length="39" mass="4595">MSWLQTFALSVGFITLPAVDAYWFRLSTRPIPRRYLGYT</sequence>
<reference evidence="1" key="1">
    <citation type="submission" date="2014-11" db="EMBL/GenBank/DDBJ databases">
        <authorList>
            <person name="Amaro Gonzalez C."/>
        </authorList>
    </citation>
    <scope>NUCLEOTIDE SEQUENCE</scope>
</reference>